<dbReference type="PANTHER" id="PTHR42951:SF15">
    <property type="entry name" value="METALLO-BETA-LACTAMASE SUPERFAMILY PROTEIN"/>
    <property type="match status" value="1"/>
</dbReference>
<dbReference type="InterPro" id="IPR001279">
    <property type="entry name" value="Metallo-B-lactamas"/>
</dbReference>
<protein>
    <submittedName>
        <fullName evidence="5">Hydrolase</fullName>
    </submittedName>
</protein>
<evidence type="ECO:0000256" key="2">
    <source>
        <dbReference type="ARBA" id="ARBA00034301"/>
    </source>
</evidence>
<comment type="caution">
    <text evidence="5">The sequence shown here is derived from an EMBL/GenBank/DDBJ whole genome shotgun (WGS) entry which is preliminary data.</text>
</comment>
<proteinExistence type="predicted"/>
<evidence type="ECO:0000259" key="4">
    <source>
        <dbReference type="SMART" id="SM00849"/>
    </source>
</evidence>
<dbReference type="InterPro" id="IPR050855">
    <property type="entry name" value="NDM-1-like"/>
</dbReference>
<dbReference type="Proteomes" id="UP000609323">
    <property type="component" value="Unassembled WGS sequence"/>
</dbReference>
<evidence type="ECO:0000256" key="3">
    <source>
        <dbReference type="ARBA" id="ARBA00048505"/>
    </source>
</evidence>
<organism evidence="5 6">
    <name type="scientific">Paenibacillus physcomitrellae</name>
    <dbReference type="NCBI Taxonomy" id="1619311"/>
    <lineage>
        <taxon>Bacteria</taxon>
        <taxon>Bacillati</taxon>
        <taxon>Bacillota</taxon>
        <taxon>Bacilli</taxon>
        <taxon>Bacillales</taxon>
        <taxon>Paenibacillaceae</taxon>
        <taxon>Paenibacillus</taxon>
    </lineage>
</organism>
<comment type="function">
    <text evidence="2">Counteracts the endogenous Pycsar antiviral defense system. Phosphodiesterase that enables metal-dependent hydrolysis of host cyclic nucleotide Pycsar defense signals such as cCMP and cUMP.</text>
</comment>
<dbReference type="SUPFAM" id="SSF56281">
    <property type="entry name" value="Metallo-hydrolase/oxidoreductase"/>
    <property type="match status" value="1"/>
</dbReference>
<name>A0ABQ1G698_9BACL</name>
<sequence>MIQKLSQGIFDLNLEHNGMHPVLIWSEQDGATLIDTGMPGSLEVIQESVREAGVAWNDIRRIILTHQDIDHIGSLPAIVASLPSKPEIWAHSGDADVIEGKAPFLKMGADRIATMPEPMRQALEQLSVDLKDIRITRLLEDGEQLPVGGGLRVIYTPGHTPGHICLYVPEEELLLAADQLIVKDGLLTGPNEAFTPDMPLAIKSMSKLTSLAIRRVLCYHGGVYDQQPEEAIEKLAHASN</sequence>
<dbReference type="Pfam" id="PF00753">
    <property type="entry name" value="Lactamase_B"/>
    <property type="match status" value="1"/>
</dbReference>
<dbReference type="PANTHER" id="PTHR42951">
    <property type="entry name" value="METALLO-BETA-LACTAMASE DOMAIN-CONTAINING"/>
    <property type="match status" value="1"/>
</dbReference>
<dbReference type="EMBL" id="BMHF01000007">
    <property type="protein sequence ID" value="GGA37587.1"/>
    <property type="molecule type" value="Genomic_DNA"/>
</dbReference>
<evidence type="ECO:0000256" key="1">
    <source>
        <dbReference type="ARBA" id="ARBA00034221"/>
    </source>
</evidence>
<dbReference type="GO" id="GO:0016787">
    <property type="term" value="F:hydrolase activity"/>
    <property type="evidence" value="ECO:0007669"/>
    <property type="project" value="UniProtKB-KW"/>
</dbReference>
<evidence type="ECO:0000313" key="6">
    <source>
        <dbReference type="Proteomes" id="UP000609323"/>
    </source>
</evidence>
<dbReference type="Gene3D" id="3.60.15.10">
    <property type="entry name" value="Ribonuclease Z/Hydroxyacylglutathione hydrolase-like"/>
    <property type="match status" value="1"/>
</dbReference>
<keyword evidence="5" id="KW-0378">Hydrolase</keyword>
<feature type="domain" description="Metallo-beta-lactamase" evidence="4">
    <location>
        <begin position="18"/>
        <end position="220"/>
    </location>
</feature>
<dbReference type="CDD" id="cd07721">
    <property type="entry name" value="yflN-like_MBL-fold"/>
    <property type="match status" value="1"/>
</dbReference>
<comment type="catalytic activity">
    <reaction evidence="1">
        <text>3',5'-cyclic CMP + H2O = CMP + H(+)</text>
        <dbReference type="Rhea" id="RHEA:72675"/>
        <dbReference type="ChEBI" id="CHEBI:15377"/>
        <dbReference type="ChEBI" id="CHEBI:15378"/>
        <dbReference type="ChEBI" id="CHEBI:58003"/>
        <dbReference type="ChEBI" id="CHEBI:60377"/>
    </reaction>
    <physiologicalReaction direction="left-to-right" evidence="1">
        <dbReference type="Rhea" id="RHEA:72676"/>
    </physiologicalReaction>
</comment>
<dbReference type="SMART" id="SM00849">
    <property type="entry name" value="Lactamase_B"/>
    <property type="match status" value="1"/>
</dbReference>
<comment type="catalytic activity">
    <reaction evidence="3">
        <text>3',5'-cyclic UMP + H2O = UMP + H(+)</text>
        <dbReference type="Rhea" id="RHEA:70575"/>
        <dbReference type="ChEBI" id="CHEBI:15377"/>
        <dbReference type="ChEBI" id="CHEBI:15378"/>
        <dbReference type="ChEBI" id="CHEBI:57865"/>
        <dbReference type="ChEBI" id="CHEBI:184387"/>
    </reaction>
    <physiologicalReaction direction="left-to-right" evidence="3">
        <dbReference type="Rhea" id="RHEA:70576"/>
    </physiologicalReaction>
</comment>
<reference evidence="6" key="1">
    <citation type="journal article" date="2019" name="Int. J. Syst. Evol. Microbiol.">
        <title>The Global Catalogue of Microorganisms (GCM) 10K type strain sequencing project: providing services to taxonomists for standard genome sequencing and annotation.</title>
        <authorList>
            <consortium name="The Broad Institute Genomics Platform"/>
            <consortium name="The Broad Institute Genome Sequencing Center for Infectious Disease"/>
            <person name="Wu L."/>
            <person name="Ma J."/>
        </authorList>
    </citation>
    <scope>NUCLEOTIDE SEQUENCE [LARGE SCALE GENOMIC DNA]</scope>
    <source>
        <strain evidence="6">CGMCC 1.15044</strain>
    </source>
</reference>
<accession>A0ABQ1G698</accession>
<keyword evidence="6" id="KW-1185">Reference proteome</keyword>
<dbReference type="InterPro" id="IPR036866">
    <property type="entry name" value="RibonucZ/Hydroxyglut_hydro"/>
</dbReference>
<gene>
    <name evidence="5" type="ORF">GCM10010917_23430</name>
</gene>
<evidence type="ECO:0000313" key="5">
    <source>
        <dbReference type="EMBL" id="GGA37587.1"/>
    </source>
</evidence>
<dbReference type="RefSeq" id="WP_094095712.1">
    <property type="nucleotide sequence ID" value="NZ_BMHF01000007.1"/>
</dbReference>